<evidence type="ECO:0000256" key="1">
    <source>
        <dbReference type="ARBA" id="ARBA00012417"/>
    </source>
</evidence>
<dbReference type="PANTHER" id="PTHR34388">
    <property type="entry name" value="DNA POLYMERASE III SUBUNIT DELTA"/>
    <property type="match status" value="1"/>
</dbReference>
<evidence type="ECO:0000256" key="2">
    <source>
        <dbReference type="ARBA" id="ARBA00017703"/>
    </source>
</evidence>
<keyword evidence="6" id="KW-0239">DNA-directed DNA polymerase</keyword>
<evidence type="ECO:0000259" key="10">
    <source>
        <dbReference type="Pfam" id="PF21694"/>
    </source>
</evidence>
<protein>
    <recommendedName>
        <fullName evidence="2">DNA polymerase III subunit delta</fullName>
        <ecNumber evidence="1">2.7.7.7</ecNumber>
    </recommendedName>
</protein>
<keyword evidence="5" id="KW-0235">DNA replication</keyword>
<dbReference type="Gene3D" id="1.20.272.10">
    <property type="match status" value="1"/>
</dbReference>
<dbReference type="SUPFAM" id="SSF52540">
    <property type="entry name" value="P-loop containing nucleoside triphosphate hydrolases"/>
    <property type="match status" value="1"/>
</dbReference>
<dbReference type="InterPro" id="IPR027417">
    <property type="entry name" value="P-loop_NTPase"/>
</dbReference>
<dbReference type="Proteomes" id="UP000752012">
    <property type="component" value="Unassembled WGS sequence"/>
</dbReference>
<dbReference type="AlphaFoldDB" id="A0A969PN87"/>
<dbReference type="InterPro" id="IPR008921">
    <property type="entry name" value="DNA_pol3_clamp-load_cplx_C"/>
</dbReference>
<dbReference type="InterPro" id="IPR005790">
    <property type="entry name" value="DNA_polIII_delta"/>
</dbReference>
<evidence type="ECO:0000256" key="5">
    <source>
        <dbReference type="ARBA" id="ARBA00022705"/>
    </source>
</evidence>
<keyword evidence="12" id="KW-1185">Reference proteome</keyword>
<gene>
    <name evidence="11" type="primary">holA</name>
    <name evidence="11" type="ORF">HCN83_02770</name>
</gene>
<proteinExistence type="inferred from homology"/>
<dbReference type="SUPFAM" id="SSF48019">
    <property type="entry name" value="post-AAA+ oligomerization domain-like"/>
    <property type="match status" value="1"/>
</dbReference>
<evidence type="ECO:0000313" key="12">
    <source>
        <dbReference type="Proteomes" id="UP000752012"/>
    </source>
</evidence>
<dbReference type="EC" id="2.7.7.7" evidence="1"/>
<evidence type="ECO:0000256" key="3">
    <source>
        <dbReference type="ARBA" id="ARBA00022679"/>
    </source>
</evidence>
<evidence type="ECO:0000256" key="6">
    <source>
        <dbReference type="ARBA" id="ARBA00022932"/>
    </source>
</evidence>
<dbReference type="Gene3D" id="1.10.8.60">
    <property type="match status" value="1"/>
</dbReference>
<comment type="similarity">
    <text evidence="7">Belongs to the DNA polymerase HolA subunit family.</text>
</comment>
<evidence type="ECO:0000256" key="4">
    <source>
        <dbReference type="ARBA" id="ARBA00022695"/>
    </source>
</evidence>
<dbReference type="GO" id="GO:0003887">
    <property type="term" value="F:DNA-directed DNA polymerase activity"/>
    <property type="evidence" value="ECO:0007669"/>
    <property type="project" value="UniProtKB-KW"/>
</dbReference>
<keyword evidence="4 11" id="KW-0548">Nucleotidyltransferase</keyword>
<evidence type="ECO:0000313" key="11">
    <source>
        <dbReference type="EMBL" id="NJP36510.1"/>
    </source>
</evidence>
<dbReference type="Pfam" id="PF21694">
    <property type="entry name" value="DNA_pol3_delta_C"/>
    <property type="match status" value="1"/>
</dbReference>
<dbReference type="Pfam" id="PF06144">
    <property type="entry name" value="DNA_pol3_delta"/>
    <property type="match status" value="1"/>
</dbReference>
<dbReference type="InterPro" id="IPR048466">
    <property type="entry name" value="DNA_pol3_delta-like_C"/>
</dbReference>
<dbReference type="NCBIfam" id="TIGR01128">
    <property type="entry name" value="holA"/>
    <property type="match status" value="1"/>
</dbReference>
<dbReference type="Gene3D" id="3.40.50.300">
    <property type="entry name" value="P-loop containing nucleotide triphosphate hydrolases"/>
    <property type="match status" value="1"/>
</dbReference>
<dbReference type="GO" id="GO:0003677">
    <property type="term" value="F:DNA binding"/>
    <property type="evidence" value="ECO:0007669"/>
    <property type="project" value="InterPro"/>
</dbReference>
<sequence length="345" mass="39546">MSYIETWKQIKKGEISSLYLCYGSETYLIEDIVQAIISRVLDPDERDMKLMRFDMRDTPVEAAIEEAYTFPFMGGTKVVIIQHPYFLTGQKPKEKIEHDLQQLTDYTERKPEETIFIVQAPYEKLDERKKAVKQLRKHAAVMEAAPLTDRELRSWLDTRARSLGAVIDDAAKEKLLSLTGDNLLMLTSELNKLSVHSDDGTITAAQVEALTARSLEHDIFALVDHVVQKRTAQAVRIYRDLIKQKEAPIKIASLMVRQFRILYQVKQLMQQGYGEKMISSRLKLHPFAVKLAGKQVRHFSSDVLLEQIDELAELDFRIKSGAVEDVLGVELYLLSRSVPVDRRIP</sequence>
<dbReference type="GO" id="GO:0009360">
    <property type="term" value="C:DNA polymerase III complex"/>
    <property type="evidence" value="ECO:0007669"/>
    <property type="project" value="InterPro"/>
</dbReference>
<feature type="domain" description="DNA polymerase III delta N-terminal" evidence="9">
    <location>
        <begin position="19"/>
        <end position="144"/>
    </location>
</feature>
<feature type="domain" description="DNA polymerase III delta subunit-like C-terminal" evidence="10">
    <location>
        <begin position="216"/>
        <end position="334"/>
    </location>
</feature>
<dbReference type="EMBL" id="JAATHJ010000003">
    <property type="protein sequence ID" value="NJP36510.1"/>
    <property type="molecule type" value="Genomic_DNA"/>
</dbReference>
<organism evidence="11 12">
    <name type="scientific">Alkalicoccus luteus</name>
    <dbReference type="NCBI Taxonomy" id="1237094"/>
    <lineage>
        <taxon>Bacteria</taxon>
        <taxon>Bacillati</taxon>
        <taxon>Bacillota</taxon>
        <taxon>Bacilli</taxon>
        <taxon>Bacillales</taxon>
        <taxon>Bacillaceae</taxon>
        <taxon>Alkalicoccus</taxon>
    </lineage>
</organism>
<comment type="caution">
    <text evidence="11">The sequence shown here is derived from an EMBL/GenBank/DDBJ whole genome shotgun (WGS) entry which is preliminary data.</text>
</comment>
<keyword evidence="3 11" id="KW-0808">Transferase</keyword>
<accession>A0A969PN87</accession>
<name>A0A969PN87_9BACI</name>
<dbReference type="GO" id="GO:0006261">
    <property type="term" value="P:DNA-templated DNA replication"/>
    <property type="evidence" value="ECO:0007669"/>
    <property type="project" value="TreeGrafter"/>
</dbReference>
<evidence type="ECO:0000256" key="7">
    <source>
        <dbReference type="ARBA" id="ARBA00034754"/>
    </source>
</evidence>
<reference evidence="11 12" key="1">
    <citation type="submission" date="2020-03" db="EMBL/GenBank/DDBJ databases">
        <title>Assessment of the enzymatic potential of alkaline-tolerant lipase obtained from Bacillus luteus H11 (technogenic soil) for the bioremediation of saline soils contaminated with petroleum substances.</title>
        <authorList>
            <person name="Kalwasinska A."/>
        </authorList>
    </citation>
    <scope>NUCLEOTIDE SEQUENCE [LARGE SCALE GENOMIC DNA]</scope>
    <source>
        <strain evidence="11 12">H11</strain>
    </source>
</reference>
<dbReference type="RefSeq" id="WP_168004803.1">
    <property type="nucleotide sequence ID" value="NZ_JAATHJ010000003.1"/>
</dbReference>
<evidence type="ECO:0000259" key="9">
    <source>
        <dbReference type="Pfam" id="PF06144"/>
    </source>
</evidence>
<dbReference type="InterPro" id="IPR010372">
    <property type="entry name" value="DNA_pol3_delta_N"/>
</dbReference>
<dbReference type="PANTHER" id="PTHR34388:SF1">
    <property type="entry name" value="DNA POLYMERASE III SUBUNIT DELTA"/>
    <property type="match status" value="1"/>
</dbReference>
<evidence type="ECO:0000256" key="8">
    <source>
        <dbReference type="ARBA" id="ARBA00049244"/>
    </source>
</evidence>
<comment type="catalytic activity">
    <reaction evidence="8">
        <text>DNA(n) + a 2'-deoxyribonucleoside 5'-triphosphate = DNA(n+1) + diphosphate</text>
        <dbReference type="Rhea" id="RHEA:22508"/>
        <dbReference type="Rhea" id="RHEA-COMP:17339"/>
        <dbReference type="Rhea" id="RHEA-COMP:17340"/>
        <dbReference type="ChEBI" id="CHEBI:33019"/>
        <dbReference type="ChEBI" id="CHEBI:61560"/>
        <dbReference type="ChEBI" id="CHEBI:173112"/>
        <dbReference type="EC" id="2.7.7.7"/>
    </reaction>
</comment>